<keyword evidence="2" id="KW-0067">ATP-binding</keyword>
<dbReference type="RefSeq" id="WP_119145387.1">
    <property type="nucleotide sequence ID" value="NZ_CBCSFL010000043.1"/>
</dbReference>
<dbReference type="PRINTS" id="PR01590">
    <property type="entry name" value="HTHFIS"/>
</dbReference>
<dbReference type="CDD" id="cd00009">
    <property type="entry name" value="AAA"/>
    <property type="match status" value="1"/>
</dbReference>
<dbReference type="InterPro" id="IPR009057">
    <property type="entry name" value="Homeodomain-like_sf"/>
</dbReference>
<dbReference type="Pfam" id="PF00158">
    <property type="entry name" value="Sigma54_activat"/>
    <property type="match status" value="1"/>
</dbReference>
<dbReference type="InterPro" id="IPR058031">
    <property type="entry name" value="AAA_lid_NorR"/>
</dbReference>
<protein>
    <submittedName>
        <fullName evidence="7">Acetoin catabolism regulatory protein</fullName>
    </submittedName>
</protein>
<evidence type="ECO:0000256" key="2">
    <source>
        <dbReference type="ARBA" id="ARBA00022840"/>
    </source>
</evidence>
<name>A0A383RZM1_9PSED</name>
<dbReference type="GO" id="GO:0005524">
    <property type="term" value="F:ATP binding"/>
    <property type="evidence" value="ECO:0007669"/>
    <property type="project" value="UniProtKB-KW"/>
</dbReference>
<dbReference type="CDD" id="cd00130">
    <property type="entry name" value="PAS"/>
    <property type="match status" value="1"/>
</dbReference>
<keyword evidence="3" id="KW-0805">Transcription regulation</keyword>
<proteinExistence type="predicted"/>
<dbReference type="Proteomes" id="UP000263595">
    <property type="component" value="Unassembled WGS sequence"/>
</dbReference>
<keyword evidence="4" id="KW-0804">Transcription</keyword>
<dbReference type="SUPFAM" id="SSF52540">
    <property type="entry name" value="P-loop containing nucleoside triphosphate hydrolases"/>
    <property type="match status" value="1"/>
</dbReference>
<dbReference type="InterPro" id="IPR029016">
    <property type="entry name" value="GAF-like_dom_sf"/>
</dbReference>
<dbReference type="OrthoDB" id="9804019at2"/>
<dbReference type="Pfam" id="PF25601">
    <property type="entry name" value="AAA_lid_14"/>
    <property type="match status" value="1"/>
</dbReference>
<dbReference type="InterPro" id="IPR000014">
    <property type="entry name" value="PAS"/>
</dbReference>
<dbReference type="Pfam" id="PF02954">
    <property type="entry name" value="HTH_8"/>
    <property type="match status" value="1"/>
</dbReference>
<dbReference type="InterPro" id="IPR003593">
    <property type="entry name" value="AAA+_ATPase"/>
</dbReference>
<dbReference type="GO" id="GO:0003700">
    <property type="term" value="F:DNA-binding transcription factor activity"/>
    <property type="evidence" value="ECO:0007669"/>
    <property type="project" value="InterPro"/>
</dbReference>
<sequence length="638" mass="68622">MARQIPITNAQDPLHESRQARLKLASEGELPTGMLRDEIDASWRRSLGHGLDCLQGEQVGLGIAQRFDLRALLEHNRLLIDAATPELDYLIDRQGPHGIVILGDAQANVLAIEGQKHVLNREGLRDLHPGSCWSEALRGTNAIGTAVVEGRPTLINCGEHYLDRLSPFSCTSVPLRDPCGAVIGVLDVTREGVLSQPQDSLTALMLAAANIESRLFGLCHPEHLVLAFHSRPQYLTSAWQGLLALSLDGEVLAANDNACQLLQVARPALLGRRCSDLLGERSAGFIARLWQQGVSSVQTAKGELFFRALQLPRHGNLQGAATTAAKPGASAPALALDSLAGGDPRLERNLRMARQGLANGLPVLLLGETGTGKEVAARALHQASPRADKPFVAVNCAAIPEGLIESELFGYRDGAFTGSRRGGMVGRLMQAQGGTLFLDEIGDMPLALQARLLRVLQERRVAPLGAGEEQDIDVALICATHRDLKLLVAAQHFRQDLYYRVNGVSLRLPALRERDDLAGIIEGLLGKCGASGVSLAPALSTLFNEFDWPGNIRQLEMVLRTALAMREEGQQVLGLEHLTDCLLDELAGATAPSGSLRESELELIRGALARHQGNVSAAAEALGISRATLYRKLKQLRG</sequence>
<dbReference type="Gene3D" id="3.30.450.40">
    <property type="match status" value="1"/>
</dbReference>
<evidence type="ECO:0000313" key="8">
    <source>
        <dbReference type="Proteomes" id="UP000263595"/>
    </source>
</evidence>
<dbReference type="FunFam" id="3.40.50.300:FF:000006">
    <property type="entry name" value="DNA-binding transcriptional regulator NtrC"/>
    <property type="match status" value="1"/>
</dbReference>
<dbReference type="SUPFAM" id="SSF46689">
    <property type="entry name" value="Homeodomain-like"/>
    <property type="match status" value="1"/>
</dbReference>
<dbReference type="InterPro" id="IPR002078">
    <property type="entry name" value="Sigma_54_int"/>
</dbReference>
<dbReference type="Gene3D" id="1.10.8.60">
    <property type="match status" value="1"/>
</dbReference>
<dbReference type="GO" id="GO:0043565">
    <property type="term" value="F:sequence-specific DNA binding"/>
    <property type="evidence" value="ECO:0007669"/>
    <property type="project" value="InterPro"/>
</dbReference>
<dbReference type="PROSITE" id="PS50045">
    <property type="entry name" value="SIGMA54_INTERACT_4"/>
    <property type="match status" value="1"/>
</dbReference>
<dbReference type="SMART" id="SM00382">
    <property type="entry name" value="AAA"/>
    <property type="match status" value="1"/>
</dbReference>
<evidence type="ECO:0000256" key="3">
    <source>
        <dbReference type="ARBA" id="ARBA00023015"/>
    </source>
</evidence>
<keyword evidence="8" id="KW-1185">Reference proteome</keyword>
<evidence type="ECO:0000259" key="6">
    <source>
        <dbReference type="PROSITE" id="PS50931"/>
    </source>
</evidence>
<dbReference type="Gene3D" id="1.10.10.60">
    <property type="entry name" value="Homeodomain-like"/>
    <property type="match status" value="1"/>
</dbReference>
<dbReference type="Gene3D" id="3.40.50.300">
    <property type="entry name" value="P-loop containing nucleotide triphosphate hydrolases"/>
    <property type="match status" value="1"/>
</dbReference>
<evidence type="ECO:0000259" key="5">
    <source>
        <dbReference type="PROSITE" id="PS50045"/>
    </source>
</evidence>
<reference evidence="8" key="1">
    <citation type="submission" date="2018-08" db="EMBL/GenBank/DDBJ databases">
        <authorList>
            <person name="Blom J."/>
        </authorList>
    </citation>
    <scope>NUCLEOTIDE SEQUENCE [LARGE SCALE GENOMIC DNA]</scope>
    <source>
        <strain evidence="8">CCOS 865</strain>
    </source>
</reference>
<evidence type="ECO:0000256" key="4">
    <source>
        <dbReference type="ARBA" id="ARBA00023163"/>
    </source>
</evidence>
<dbReference type="AlphaFoldDB" id="A0A383RZM1"/>
<dbReference type="PANTHER" id="PTHR32071:SF77">
    <property type="entry name" value="TRANSCRIPTIONAL REGULATORY PROTEIN"/>
    <property type="match status" value="1"/>
</dbReference>
<dbReference type="PROSITE" id="PS50931">
    <property type="entry name" value="HTH_LYSR"/>
    <property type="match status" value="1"/>
</dbReference>
<evidence type="ECO:0000256" key="1">
    <source>
        <dbReference type="ARBA" id="ARBA00022741"/>
    </source>
</evidence>
<dbReference type="EMBL" id="UNOZ01000031">
    <property type="protein sequence ID" value="SYX92365.1"/>
    <property type="molecule type" value="Genomic_DNA"/>
</dbReference>
<organism evidence="7 8">
    <name type="scientific">Pseudomonas reidholzensis</name>
    <dbReference type="NCBI Taxonomy" id="1785162"/>
    <lineage>
        <taxon>Bacteria</taxon>
        <taxon>Pseudomonadati</taxon>
        <taxon>Pseudomonadota</taxon>
        <taxon>Gammaproteobacteria</taxon>
        <taxon>Pseudomonadales</taxon>
        <taxon>Pseudomonadaceae</taxon>
        <taxon>Pseudomonas</taxon>
    </lineage>
</organism>
<feature type="domain" description="HTH lysR-type" evidence="6">
    <location>
        <begin position="607"/>
        <end position="638"/>
    </location>
</feature>
<dbReference type="PANTHER" id="PTHR32071">
    <property type="entry name" value="TRANSCRIPTIONAL REGULATORY PROTEIN"/>
    <property type="match status" value="1"/>
</dbReference>
<dbReference type="InterPro" id="IPR027417">
    <property type="entry name" value="P-loop_NTPase"/>
</dbReference>
<dbReference type="InterPro" id="IPR035965">
    <property type="entry name" value="PAS-like_dom_sf"/>
</dbReference>
<keyword evidence="1" id="KW-0547">Nucleotide-binding</keyword>
<dbReference type="Gene3D" id="3.30.450.20">
    <property type="entry name" value="PAS domain"/>
    <property type="match status" value="1"/>
</dbReference>
<accession>A0A383RZM1</accession>
<dbReference type="PROSITE" id="PS00676">
    <property type="entry name" value="SIGMA54_INTERACT_2"/>
    <property type="match status" value="1"/>
</dbReference>
<dbReference type="InterPro" id="IPR025943">
    <property type="entry name" value="Sigma_54_int_dom_ATP-bd_2"/>
</dbReference>
<dbReference type="SUPFAM" id="SSF55785">
    <property type="entry name" value="PYP-like sensor domain (PAS domain)"/>
    <property type="match status" value="1"/>
</dbReference>
<dbReference type="InterPro" id="IPR000847">
    <property type="entry name" value="LysR_HTH_N"/>
</dbReference>
<dbReference type="InterPro" id="IPR002197">
    <property type="entry name" value="HTH_Fis"/>
</dbReference>
<gene>
    <name evidence="7" type="primary">acoR</name>
    <name evidence="7" type="ORF">CCOS865_04650</name>
</gene>
<evidence type="ECO:0000313" key="7">
    <source>
        <dbReference type="EMBL" id="SYX92365.1"/>
    </source>
</evidence>
<feature type="domain" description="Sigma-54 factor interaction" evidence="5">
    <location>
        <begin position="339"/>
        <end position="564"/>
    </location>
</feature>